<name>A0A0R3W0D0_TAEAS</name>
<proteinExistence type="predicted"/>
<dbReference type="WBParaSite" id="TASK_0000312401-mRNA-1">
    <property type="protein sequence ID" value="TASK_0000312401-mRNA-1"/>
    <property type="gene ID" value="TASK_0000312401"/>
</dbReference>
<gene>
    <name evidence="2" type="ORF">TASK_LOCUS3125</name>
</gene>
<sequence>MTSDSAMHVSKVDASATETSSGVVDEMIYNAATVDTSMPRVGSDSDPSISHGADSEGKCSPLDCLDTVLSDGQGVKSEEEIHKLMQVGSDATVHGGQAL</sequence>
<protein>
    <submittedName>
        <fullName evidence="2 4">Uncharacterized protein</fullName>
    </submittedName>
</protein>
<evidence type="ECO:0000313" key="3">
    <source>
        <dbReference type="Proteomes" id="UP000282613"/>
    </source>
</evidence>
<accession>A0A0R3W0D0</accession>
<evidence type="ECO:0000313" key="4">
    <source>
        <dbReference type="WBParaSite" id="TASK_0000312401-mRNA-1"/>
    </source>
</evidence>
<dbReference type="EMBL" id="UYRS01005980">
    <property type="protein sequence ID" value="VDK27366.1"/>
    <property type="molecule type" value="Genomic_DNA"/>
</dbReference>
<feature type="region of interest" description="Disordered" evidence="1">
    <location>
        <begin position="1"/>
        <end position="20"/>
    </location>
</feature>
<dbReference type="AlphaFoldDB" id="A0A0R3W0D0"/>
<evidence type="ECO:0000313" key="2">
    <source>
        <dbReference type="EMBL" id="VDK27366.1"/>
    </source>
</evidence>
<keyword evidence="3" id="KW-1185">Reference proteome</keyword>
<feature type="region of interest" description="Disordered" evidence="1">
    <location>
        <begin position="37"/>
        <end position="57"/>
    </location>
</feature>
<reference evidence="2 3" key="2">
    <citation type="submission" date="2018-11" db="EMBL/GenBank/DDBJ databases">
        <authorList>
            <consortium name="Pathogen Informatics"/>
        </authorList>
    </citation>
    <scope>NUCLEOTIDE SEQUENCE [LARGE SCALE GENOMIC DNA]</scope>
</reference>
<evidence type="ECO:0000256" key="1">
    <source>
        <dbReference type="SAM" id="MobiDB-lite"/>
    </source>
</evidence>
<organism evidence="4">
    <name type="scientific">Taenia asiatica</name>
    <name type="common">Asian tapeworm</name>
    <dbReference type="NCBI Taxonomy" id="60517"/>
    <lineage>
        <taxon>Eukaryota</taxon>
        <taxon>Metazoa</taxon>
        <taxon>Spiralia</taxon>
        <taxon>Lophotrochozoa</taxon>
        <taxon>Platyhelminthes</taxon>
        <taxon>Cestoda</taxon>
        <taxon>Eucestoda</taxon>
        <taxon>Cyclophyllidea</taxon>
        <taxon>Taeniidae</taxon>
        <taxon>Taenia</taxon>
    </lineage>
</organism>
<dbReference type="Proteomes" id="UP000282613">
    <property type="component" value="Unassembled WGS sequence"/>
</dbReference>
<reference evidence="4" key="1">
    <citation type="submission" date="2017-02" db="UniProtKB">
        <authorList>
            <consortium name="WormBaseParasite"/>
        </authorList>
    </citation>
    <scope>IDENTIFICATION</scope>
</reference>